<feature type="compositionally biased region" description="Polar residues" evidence="1">
    <location>
        <begin position="29"/>
        <end position="48"/>
    </location>
</feature>
<dbReference type="EMBL" id="JAPFAR010000086">
    <property type="protein sequence ID" value="MDI3349677.1"/>
    <property type="molecule type" value="Genomic_DNA"/>
</dbReference>
<dbReference type="AlphaFoldDB" id="A0AA43R1B2"/>
<proteinExistence type="predicted"/>
<feature type="domain" description="Cyclophilin-like" evidence="2">
    <location>
        <begin position="63"/>
        <end position="170"/>
    </location>
</feature>
<dbReference type="SUPFAM" id="SSF50891">
    <property type="entry name" value="Cyclophilin-like"/>
    <property type="match status" value="1"/>
</dbReference>
<reference evidence="3" key="1">
    <citation type="submission" date="2022-11" db="EMBL/GenBank/DDBJ databases">
        <title>Draft genome of Mycoplasma arginini isolated from fly.</title>
        <authorList>
            <person name="Severgnini M."/>
            <person name="Gioia G."/>
            <person name="Cremonesi P."/>
            <person name="Moroni P."/>
            <person name="Addis M.F."/>
            <person name="Castiglioni B."/>
        </authorList>
    </citation>
    <scope>NUCLEOTIDE SEQUENCE</scope>
    <source>
        <strain evidence="3">QMP CG1-1632</strain>
    </source>
</reference>
<dbReference type="Pfam" id="PF18050">
    <property type="entry name" value="Cyclophil_like2"/>
    <property type="match status" value="1"/>
</dbReference>
<evidence type="ECO:0000256" key="1">
    <source>
        <dbReference type="SAM" id="MobiDB-lite"/>
    </source>
</evidence>
<accession>A0AA43R1B2</accession>
<sequence length="173" mass="18990">MRLFKDSIIIACFIAIFCLVSCNKNNNSLTQPATDEPSTTITTPSDDNQTTKEDETENMKLTLKIDGIEVDVIWADNDSVKALKNLAKDGLTINMSKYGGFEQVGSIGSTLPSADTRITTNPGDIVLYSSNQIVLFYDSNTWSYTKLGHINLSKSELIDLLGDEDVVITLSLE</sequence>
<dbReference type="RefSeq" id="WP_282459142.1">
    <property type="nucleotide sequence ID" value="NZ_JAPFAR010000086.1"/>
</dbReference>
<organism evidence="3 4">
    <name type="scientific">Mycoplasmopsis arginini</name>
    <name type="common">Mycoplasma arginini</name>
    <dbReference type="NCBI Taxonomy" id="2094"/>
    <lineage>
        <taxon>Bacteria</taxon>
        <taxon>Bacillati</taxon>
        <taxon>Mycoplasmatota</taxon>
        <taxon>Mycoplasmoidales</taxon>
        <taxon>Metamycoplasmataceae</taxon>
        <taxon>Mycoplasmopsis</taxon>
    </lineage>
</organism>
<protein>
    <recommendedName>
        <fullName evidence="2">Cyclophilin-like domain-containing protein</fullName>
    </recommendedName>
</protein>
<dbReference type="InterPro" id="IPR029000">
    <property type="entry name" value="Cyclophilin-like_dom_sf"/>
</dbReference>
<evidence type="ECO:0000313" key="4">
    <source>
        <dbReference type="Proteomes" id="UP001162175"/>
    </source>
</evidence>
<evidence type="ECO:0000259" key="2">
    <source>
        <dbReference type="Pfam" id="PF18050"/>
    </source>
</evidence>
<feature type="region of interest" description="Disordered" evidence="1">
    <location>
        <begin position="29"/>
        <end position="56"/>
    </location>
</feature>
<gene>
    <name evidence="3" type="ORF">DCBHLPFO_00256</name>
</gene>
<dbReference type="Proteomes" id="UP001162175">
    <property type="component" value="Unassembled WGS sequence"/>
</dbReference>
<evidence type="ECO:0000313" key="3">
    <source>
        <dbReference type="EMBL" id="MDI3349677.1"/>
    </source>
</evidence>
<comment type="caution">
    <text evidence="3">The sequence shown here is derived from an EMBL/GenBank/DDBJ whole genome shotgun (WGS) entry which is preliminary data.</text>
</comment>
<dbReference type="InterPro" id="IPR041183">
    <property type="entry name" value="Cyclophilin-like"/>
</dbReference>
<name>A0AA43R1B2_MYCAR</name>